<dbReference type="Gene3D" id="3.20.20.190">
    <property type="entry name" value="Phosphatidylinositol (PI) phosphodiesterase"/>
    <property type="match status" value="1"/>
</dbReference>
<dbReference type="InterPro" id="IPR017946">
    <property type="entry name" value="PLC-like_Pdiesterase_TIM-brl"/>
</dbReference>
<feature type="domain" description="GP-PDE" evidence="6">
    <location>
        <begin position="192"/>
        <end position="480"/>
    </location>
</feature>
<dbReference type="PANTHER" id="PTHR22958">
    <property type="entry name" value="GLYCEROPHOSPHORYL DIESTER PHOSPHODIESTERASE"/>
    <property type="match status" value="1"/>
</dbReference>
<comment type="catalytic activity">
    <reaction evidence="4">
        <text>a sn-glycero-3-phosphodiester + H2O = an alcohol + sn-glycerol 3-phosphate + H(+)</text>
        <dbReference type="Rhea" id="RHEA:12969"/>
        <dbReference type="ChEBI" id="CHEBI:15377"/>
        <dbReference type="ChEBI" id="CHEBI:15378"/>
        <dbReference type="ChEBI" id="CHEBI:30879"/>
        <dbReference type="ChEBI" id="CHEBI:57597"/>
        <dbReference type="ChEBI" id="CHEBI:83408"/>
        <dbReference type="EC" id="3.1.4.46"/>
    </reaction>
</comment>
<feature type="compositionally biased region" description="Low complexity" evidence="5">
    <location>
        <begin position="122"/>
        <end position="132"/>
    </location>
</feature>
<evidence type="ECO:0000256" key="4">
    <source>
        <dbReference type="ARBA" id="ARBA00047512"/>
    </source>
</evidence>
<evidence type="ECO:0000256" key="3">
    <source>
        <dbReference type="ARBA" id="ARBA00022801"/>
    </source>
</evidence>
<dbReference type="PANTHER" id="PTHR22958:SF1">
    <property type="entry name" value="GLYCEROPHOSPHOCHOLINE PHOSPHODIESTERASE GPCPD1"/>
    <property type="match status" value="1"/>
</dbReference>
<evidence type="ECO:0000256" key="2">
    <source>
        <dbReference type="ARBA" id="ARBA00022798"/>
    </source>
</evidence>
<evidence type="ECO:0000256" key="1">
    <source>
        <dbReference type="ARBA" id="ARBA00012247"/>
    </source>
</evidence>
<dbReference type="GO" id="GO:0046475">
    <property type="term" value="P:glycerophospholipid catabolic process"/>
    <property type="evidence" value="ECO:0007669"/>
    <property type="project" value="TreeGrafter"/>
</dbReference>
<dbReference type="Gramene" id="GBG66055">
    <property type="protein sequence ID" value="GBG66055"/>
    <property type="gene ID" value="CBR_g55398"/>
</dbReference>
<sequence>MAAVADRVMHCAHACGSARRAGGLLAEVRLSLRQASGHSQSLTLVSARGTTRGVMERKEVKTTEMAARLQSKDEAKAKAAAGGMQTPGAIASRSFSARPPPPSSPSPSPSLTLPPSLPSPPSAAVSPTSSTPRAPPPPPPPPHSPPAAASHFRQLWDELTSREGVRRMLVVGHRGSGQNKTKNVVRKQVQEQREGDQVHSFDQVRPSIRENTLLSFNSAVRHGADFVEFDVQVLADGVPIIFHDDWIITRENGAKRICQLTTQDFRGIGPQMPHTARRGKAGEKLVRRSSFDPSTLIPWACDVEDSLCTLAEALDAVPFSCGFNVEMKFDEVANVAVEELTRSIDAVMHVIRENGRGRRIFFSTFHPDAAVLLKKKVQGTFPVFFLTDGGRPHVHSDPRRNSVDEAINHCLRHGLDGVVADVAAILALDDKRVGARARENGLLLFTYGELNNEAEVIYFQHHYGVDGVIVDHVLEMAFAVRQCAWQEMLPPFQIGKVRLGGGGGGGGGDYPSSLVGATAPNKVPAG</sequence>
<dbReference type="OrthoDB" id="1058301at2759"/>
<dbReference type="GO" id="GO:0008889">
    <property type="term" value="F:glycerophosphodiester phosphodiesterase activity"/>
    <property type="evidence" value="ECO:0007669"/>
    <property type="project" value="UniProtKB-EC"/>
</dbReference>
<evidence type="ECO:0000256" key="5">
    <source>
        <dbReference type="SAM" id="MobiDB-lite"/>
    </source>
</evidence>
<reference evidence="7 8" key="1">
    <citation type="journal article" date="2018" name="Cell">
        <title>The Chara Genome: Secondary Complexity and Implications for Plant Terrestrialization.</title>
        <authorList>
            <person name="Nishiyama T."/>
            <person name="Sakayama H."/>
            <person name="Vries J.D."/>
            <person name="Buschmann H."/>
            <person name="Saint-Marcoux D."/>
            <person name="Ullrich K.K."/>
            <person name="Haas F.B."/>
            <person name="Vanderstraeten L."/>
            <person name="Becker D."/>
            <person name="Lang D."/>
            <person name="Vosolsobe S."/>
            <person name="Rombauts S."/>
            <person name="Wilhelmsson P.K.I."/>
            <person name="Janitza P."/>
            <person name="Kern R."/>
            <person name="Heyl A."/>
            <person name="Rumpler F."/>
            <person name="Villalobos L.I.A.C."/>
            <person name="Clay J.M."/>
            <person name="Skokan R."/>
            <person name="Toyoda A."/>
            <person name="Suzuki Y."/>
            <person name="Kagoshima H."/>
            <person name="Schijlen E."/>
            <person name="Tajeshwar N."/>
            <person name="Catarino B."/>
            <person name="Hetherington A.J."/>
            <person name="Saltykova A."/>
            <person name="Bonnot C."/>
            <person name="Breuninger H."/>
            <person name="Symeonidi A."/>
            <person name="Radhakrishnan G.V."/>
            <person name="Van Nieuwerburgh F."/>
            <person name="Deforce D."/>
            <person name="Chang C."/>
            <person name="Karol K.G."/>
            <person name="Hedrich R."/>
            <person name="Ulvskov P."/>
            <person name="Glockner G."/>
            <person name="Delwiche C.F."/>
            <person name="Petrasek J."/>
            <person name="Van de Peer Y."/>
            <person name="Friml J."/>
            <person name="Beilby M."/>
            <person name="Dolan L."/>
            <person name="Kohara Y."/>
            <person name="Sugano S."/>
            <person name="Fujiyama A."/>
            <person name="Delaux P.-M."/>
            <person name="Quint M."/>
            <person name="TheiBen G."/>
            <person name="Hagemann M."/>
            <person name="Harholt J."/>
            <person name="Dunand C."/>
            <person name="Zachgo S."/>
            <person name="Langdale J."/>
            <person name="Maumus F."/>
            <person name="Straeten D.V.D."/>
            <person name="Gould S.B."/>
            <person name="Rensing S.A."/>
        </authorList>
    </citation>
    <scope>NUCLEOTIDE SEQUENCE [LARGE SCALE GENOMIC DNA]</scope>
    <source>
        <strain evidence="7 8">S276</strain>
    </source>
</reference>
<keyword evidence="3" id="KW-0378">Hydrolase</keyword>
<feature type="region of interest" description="Disordered" evidence="5">
    <location>
        <begin position="65"/>
        <end position="149"/>
    </location>
</feature>
<name>A0A388K7L6_CHABU</name>
<evidence type="ECO:0000313" key="7">
    <source>
        <dbReference type="EMBL" id="GBG66055.1"/>
    </source>
</evidence>
<feature type="region of interest" description="Disordered" evidence="5">
    <location>
        <begin position="175"/>
        <end position="197"/>
    </location>
</feature>
<dbReference type="Pfam" id="PF03009">
    <property type="entry name" value="GDPD"/>
    <property type="match status" value="1"/>
</dbReference>
<dbReference type="SUPFAM" id="SSF51695">
    <property type="entry name" value="PLC-like phosphodiesterases"/>
    <property type="match status" value="1"/>
</dbReference>
<proteinExistence type="predicted"/>
<feature type="compositionally biased region" description="Basic and acidic residues" evidence="5">
    <location>
        <begin position="188"/>
        <end position="197"/>
    </location>
</feature>
<dbReference type="EC" id="3.1.4.46" evidence="1"/>
<dbReference type="InterPro" id="IPR030395">
    <property type="entry name" value="GP_PDE_dom"/>
</dbReference>
<gene>
    <name evidence="7" type="ORF">CBR_g55398</name>
</gene>
<dbReference type="EMBL" id="BFEA01000069">
    <property type="protein sequence ID" value="GBG66055.1"/>
    <property type="molecule type" value="Genomic_DNA"/>
</dbReference>
<dbReference type="AlphaFoldDB" id="A0A388K7L6"/>
<keyword evidence="8" id="KW-1185">Reference proteome</keyword>
<protein>
    <recommendedName>
        <fullName evidence="1">glycerophosphodiester phosphodiesterase</fullName>
        <ecNumber evidence="1">3.1.4.46</ecNumber>
    </recommendedName>
</protein>
<dbReference type="InterPro" id="IPR051578">
    <property type="entry name" value="GDPD"/>
</dbReference>
<accession>A0A388K7L6</accession>
<dbReference type="PROSITE" id="PS51704">
    <property type="entry name" value="GP_PDE"/>
    <property type="match status" value="1"/>
</dbReference>
<evidence type="ECO:0000259" key="6">
    <source>
        <dbReference type="PROSITE" id="PS51704"/>
    </source>
</evidence>
<keyword evidence="2" id="KW-0319">Glycerol metabolism</keyword>
<dbReference type="GO" id="GO:0006071">
    <property type="term" value="P:glycerol metabolic process"/>
    <property type="evidence" value="ECO:0007669"/>
    <property type="project" value="UniProtKB-KW"/>
</dbReference>
<dbReference type="STRING" id="69332.A0A388K7L6"/>
<feature type="compositionally biased region" description="Pro residues" evidence="5">
    <location>
        <begin position="133"/>
        <end position="145"/>
    </location>
</feature>
<comment type="caution">
    <text evidence="7">The sequence shown here is derived from an EMBL/GenBank/DDBJ whole genome shotgun (WGS) entry which is preliminary data.</text>
</comment>
<dbReference type="Proteomes" id="UP000265515">
    <property type="component" value="Unassembled WGS sequence"/>
</dbReference>
<feature type="compositionally biased region" description="Pro residues" evidence="5">
    <location>
        <begin position="98"/>
        <end position="108"/>
    </location>
</feature>
<organism evidence="7 8">
    <name type="scientific">Chara braunii</name>
    <name type="common">Braun's stonewort</name>
    <dbReference type="NCBI Taxonomy" id="69332"/>
    <lineage>
        <taxon>Eukaryota</taxon>
        <taxon>Viridiplantae</taxon>
        <taxon>Streptophyta</taxon>
        <taxon>Charophyceae</taxon>
        <taxon>Charales</taxon>
        <taxon>Characeae</taxon>
        <taxon>Chara</taxon>
    </lineage>
</organism>
<evidence type="ECO:0000313" key="8">
    <source>
        <dbReference type="Proteomes" id="UP000265515"/>
    </source>
</evidence>